<comment type="subunit">
    <text evidence="5">Associates with stalled 50S ribosomal subunits. Binds to RqcH, 23S rRNA and the P-site tRNA. Does not require RqcH for association with 50S subunits.</text>
</comment>
<dbReference type="GO" id="GO:0019843">
    <property type="term" value="F:rRNA binding"/>
    <property type="evidence" value="ECO:0007669"/>
    <property type="project" value="UniProtKB-UniRule"/>
</dbReference>
<dbReference type="SMART" id="SM00363">
    <property type="entry name" value="S4"/>
    <property type="match status" value="1"/>
</dbReference>
<protein>
    <recommendedName>
        <fullName evidence="5">RQC P-site tRNA stabilizing factor</fullName>
        <shortName evidence="5">RqcP</shortName>
    </recommendedName>
    <alternativeName>
        <fullName evidence="5">Ribosome-associated protein quality control protein P</fullName>
    </alternativeName>
</protein>
<evidence type="ECO:0000256" key="5">
    <source>
        <dbReference type="HAMAP-Rule" id="MF_00871"/>
    </source>
</evidence>
<keyword evidence="2 5" id="KW-0699">rRNA-binding</keyword>
<evidence type="ECO:0000256" key="3">
    <source>
        <dbReference type="ARBA" id="ARBA00022884"/>
    </source>
</evidence>
<dbReference type="Pfam" id="PF01479">
    <property type="entry name" value="S4"/>
    <property type="match status" value="1"/>
</dbReference>
<evidence type="ECO:0000256" key="2">
    <source>
        <dbReference type="ARBA" id="ARBA00022730"/>
    </source>
</evidence>
<keyword evidence="3 5" id="KW-0694">RNA-binding</keyword>
<keyword evidence="8" id="KW-1185">Reference proteome</keyword>
<sequence>MRIDKFLKISRIVKRRTVAKQITDKGRIKINGKVAKSSANVAQGDTVTIGFGNKTLEIKINMVKETVKKEEAEQLYTVLSEKRQENYNN</sequence>
<comment type="function">
    <text evidence="5">Key component of the ribosome quality control system (RQC), a ribosome-associated complex that mediates the extraction of incompletely synthesized nascent chains from stalled ribosomes and their subsequent degradation. RqcH recruits Ala-charged tRNA, and with RqcP directs the elongation of stalled nascent chains on 50S ribosomal subunits, leading to non-templated C-terminal alanine extensions (Ala tail). The Ala tail promotes nascent chain degradation. RqcP is associated with the translocation-like movement of the peptidyl-tRNA from the A-site into the P-site.</text>
</comment>
<evidence type="ECO:0000259" key="6">
    <source>
        <dbReference type="SMART" id="SM00363"/>
    </source>
</evidence>
<evidence type="ECO:0000256" key="4">
    <source>
        <dbReference type="ARBA" id="ARBA00022917"/>
    </source>
</evidence>
<dbReference type="Gene3D" id="3.10.290.10">
    <property type="entry name" value="RNA-binding S4 domain"/>
    <property type="match status" value="1"/>
</dbReference>
<dbReference type="InterPro" id="IPR002942">
    <property type="entry name" value="S4_RNA-bd"/>
</dbReference>
<dbReference type="OrthoDB" id="9805210at2"/>
<dbReference type="GO" id="GO:0043023">
    <property type="term" value="F:ribosomal large subunit binding"/>
    <property type="evidence" value="ECO:0007669"/>
    <property type="project" value="UniProtKB-UniRule"/>
</dbReference>
<evidence type="ECO:0000313" key="8">
    <source>
        <dbReference type="Proteomes" id="UP000051621"/>
    </source>
</evidence>
<keyword evidence="4 5" id="KW-0648">Protein biosynthesis</keyword>
<evidence type="ECO:0000313" key="7">
    <source>
        <dbReference type="EMBL" id="KRL01863.1"/>
    </source>
</evidence>
<dbReference type="SUPFAM" id="SSF55174">
    <property type="entry name" value="Alpha-L RNA-binding motif"/>
    <property type="match status" value="1"/>
</dbReference>
<organism evidence="7 8">
    <name type="scientific">Liquorilactobacillus capillatus DSM 19910</name>
    <dbReference type="NCBI Taxonomy" id="1423731"/>
    <lineage>
        <taxon>Bacteria</taxon>
        <taxon>Bacillati</taxon>
        <taxon>Bacillota</taxon>
        <taxon>Bacilli</taxon>
        <taxon>Lactobacillales</taxon>
        <taxon>Lactobacillaceae</taxon>
        <taxon>Liquorilactobacillus</taxon>
    </lineage>
</organism>
<dbReference type="PATRIC" id="fig|1423731.3.peg.1107"/>
<dbReference type="PROSITE" id="PS50889">
    <property type="entry name" value="S4"/>
    <property type="match status" value="1"/>
</dbReference>
<evidence type="ECO:0000256" key="1">
    <source>
        <dbReference type="ARBA" id="ARBA00022555"/>
    </source>
</evidence>
<dbReference type="InterPro" id="IPR025490">
    <property type="entry name" value="RqcP"/>
</dbReference>
<keyword evidence="1 5" id="KW-0820">tRNA-binding</keyword>
<dbReference type="EMBL" id="AZEF01000020">
    <property type="protein sequence ID" value="KRL01863.1"/>
    <property type="molecule type" value="Genomic_DNA"/>
</dbReference>
<dbReference type="PIRSF" id="PIRSF038881">
    <property type="entry name" value="RNAbp_HP1423"/>
    <property type="match status" value="1"/>
</dbReference>
<dbReference type="GO" id="GO:0000049">
    <property type="term" value="F:tRNA binding"/>
    <property type="evidence" value="ECO:0007669"/>
    <property type="project" value="UniProtKB-UniRule"/>
</dbReference>
<dbReference type="RefSeq" id="WP_057743642.1">
    <property type="nucleotide sequence ID" value="NZ_AZEF01000020.1"/>
</dbReference>
<dbReference type="GO" id="GO:0072344">
    <property type="term" value="P:rescue of stalled ribosome"/>
    <property type="evidence" value="ECO:0007669"/>
    <property type="project" value="UniProtKB-UniRule"/>
</dbReference>
<feature type="domain" description="RNA-binding S4" evidence="6">
    <location>
        <begin position="1"/>
        <end position="64"/>
    </location>
</feature>
<gene>
    <name evidence="5" type="primary">rqcP</name>
    <name evidence="7" type="ORF">FC81_GL001077</name>
</gene>
<reference evidence="7 8" key="1">
    <citation type="journal article" date="2015" name="Genome Announc.">
        <title>Expanding the biotechnology potential of lactobacilli through comparative genomics of 213 strains and associated genera.</title>
        <authorList>
            <person name="Sun Z."/>
            <person name="Harris H.M."/>
            <person name="McCann A."/>
            <person name="Guo C."/>
            <person name="Argimon S."/>
            <person name="Zhang W."/>
            <person name="Yang X."/>
            <person name="Jeffery I.B."/>
            <person name="Cooney J.C."/>
            <person name="Kagawa T.F."/>
            <person name="Liu W."/>
            <person name="Song Y."/>
            <person name="Salvetti E."/>
            <person name="Wrobel A."/>
            <person name="Rasinkangas P."/>
            <person name="Parkhill J."/>
            <person name="Rea M.C."/>
            <person name="O'Sullivan O."/>
            <person name="Ritari J."/>
            <person name="Douillard F.P."/>
            <person name="Paul Ross R."/>
            <person name="Yang R."/>
            <person name="Briner A.E."/>
            <person name="Felis G.E."/>
            <person name="de Vos W.M."/>
            <person name="Barrangou R."/>
            <person name="Klaenhammer T.R."/>
            <person name="Caufield P.W."/>
            <person name="Cui Y."/>
            <person name="Zhang H."/>
            <person name="O'Toole P.W."/>
        </authorList>
    </citation>
    <scope>NUCLEOTIDE SEQUENCE [LARGE SCALE GENOMIC DNA]</scope>
    <source>
        <strain evidence="7 8">DSM 19910</strain>
    </source>
</reference>
<name>A0A0R1M1L9_9LACO</name>
<comment type="similarity">
    <text evidence="5">Belongs to the RqcP family.</text>
</comment>
<comment type="caution">
    <text evidence="7">The sequence shown here is derived from an EMBL/GenBank/DDBJ whole genome shotgun (WGS) entry which is preliminary data.</text>
</comment>
<dbReference type="HAMAP" id="MF_00871">
    <property type="entry name" value="RqcP"/>
    <property type="match status" value="1"/>
</dbReference>
<dbReference type="AlphaFoldDB" id="A0A0R1M1L9"/>
<proteinExistence type="inferred from homology"/>
<dbReference type="STRING" id="1423731.FC81_GL001077"/>
<dbReference type="InterPro" id="IPR036986">
    <property type="entry name" value="S4_RNA-bd_sf"/>
</dbReference>
<dbReference type="Proteomes" id="UP000051621">
    <property type="component" value="Unassembled WGS sequence"/>
</dbReference>
<accession>A0A0R1M1L9</accession>
<dbReference type="CDD" id="cd00165">
    <property type="entry name" value="S4"/>
    <property type="match status" value="1"/>
</dbReference>